<evidence type="ECO:0000313" key="2">
    <source>
        <dbReference type="EMBL" id="EST42567.1"/>
    </source>
</evidence>
<feature type="region of interest" description="Disordered" evidence="1">
    <location>
        <begin position="175"/>
        <end position="202"/>
    </location>
</feature>
<organism evidence="2">
    <name type="scientific">Spironucleus salmonicida</name>
    <dbReference type="NCBI Taxonomy" id="348837"/>
    <lineage>
        <taxon>Eukaryota</taxon>
        <taxon>Metamonada</taxon>
        <taxon>Diplomonadida</taxon>
        <taxon>Hexamitidae</taxon>
        <taxon>Hexamitinae</taxon>
        <taxon>Spironucleus</taxon>
    </lineage>
</organism>
<proteinExistence type="predicted"/>
<reference evidence="2" key="1">
    <citation type="journal article" date="2014" name="PLoS Genet.">
        <title>The Genome of Spironucleus salmonicida Highlights a Fish Pathogen Adapted to Fluctuating Environments.</title>
        <authorList>
            <person name="Xu F."/>
            <person name="Jerlstrom-Hultqvist J."/>
            <person name="Einarsson E."/>
            <person name="Astvaldsson A."/>
            <person name="Svard S.G."/>
            <person name="Andersson J.O."/>
        </authorList>
    </citation>
    <scope>NUCLEOTIDE SEQUENCE</scope>
</reference>
<accession>V6LDK8</accession>
<dbReference type="EMBL" id="KI546159">
    <property type="protein sequence ID" value="EST42567.1"/>
    <property type="molecule type" value="Genomic_DNA"/>
</dbReference>
<sequence length="202" mass="23878">MWNHFDQKVKSLEQDFTSTTSKYITSEIINKNSYKVYRSDPFLTSKENNMCNRIIRQISQETTSNFTDNKYNSTFMTIVPENTPNNQKNSLRNEQIKFLQTQPLVFNTAKIEQPQFRVPSPSYTLVRSRIAIDNTKQQNFRQTKQLLVSGMFPIKSNLIQFYQLKPQFEYVNPRNYPSNSSKSDEAPIQPKSPFRYPYRTKK</sequence>
<protein>
    <submittedName>
        <fullName evidence="2">Uncharacterized protein</fullName>
    </submittedName>
</protein>
<evidence type="ECO:0000256" key="1">
    <source>
        <dbReference type="SAM" id="MobiDB-lite"/>
    </source>
</evidence>
<gene>
    <name evidence="2" type="ORF">SS50377_17883</name>
</gene>
<name>V6LDK8_9EUKA</name>
<dbReference type="AlphaFoldDB" id="V6LDK8"/>